<organism evidence="2 3">
    <name type="scientific">Gaiella occulta</name>
    <dbReference type="NCBI Taxonomy" id="1002870"/>
    <lineage>
        <taxon>Bacteria</taxon>
        <taxon>Bacillati</taxon>
        <taxon>Actinomycetota</taxon>
        <taxon>Thermoleophilia</taxon>
        <taxon>Gaiellales</taxon>
        <taxon>Gaiellaceae</taxon>
        <taxon>Gaiella</taxon>
    </lineage>
</organism>
<dbReference type="Proteomes" id="UP000254134">
    <property type="component" value="Unassembled WGS sequence"/>
</dbReference>
<evidence type="ECO:0000259" key="1">
    <source>
        <dbReference type="Pfam" id="PF13460"/>
    </source>
</evidence>
<reference evidence="2 3" key="1">
    <citation type="submission" date="2018-07" db="EMBL/GenBank/DDBJ databases">
        <title>High-quality-draft genome sequence of Gaiella occulta.</title>
        <authorList>
            <person name="Severino R."/>
            <person name="Froufe H.J.C."/>
            <person name="Rainey F.A."/>
            <person name="Barroso C."/>
            <person name="Albuquerque L."/>
            <person name="Lobo-Da-Cunha A."/>
            <person name="Da Costa M.S."/>
            <person name="Egas C."/>
        </authorList>
    </citation>
    <scope>NUCLEOTIDE SEQUENCE [LARGE SCALE GENOMIC DNA]</scope>
    <source>
        <strain evidence="2 3">F2-233</strain>
    </source>
</reference>
<proteinExistence type="predicted"/>
<dbReference type="CDD" id="cd05269">
    <property type="entry name" value="TMR_SDR_a"/>
    <property type="match status" value="1"/>
</dbReference>
<dbReference type="InterPro" id="IPR036291">
    <property type="entry name" value="NAD(P)-bd_dom_sf"/>
</dbReference>
<dbReference type="Gene3D" id="3.90.25.10">
    <property type="entry name" value="UDP-galactose 4-epimerase, domain 1"/>
    <property type="match status" value="1"/>
</dbReference>
<name>A0A7M2YW67_9ACTN</name>
<dbReference type="InterPro" id="IPR051604">
    <property type="entry name" value="Ergot_Alk_Oxidoreductase"/>
</dbReference>
<dbReference type="PANTHER" id="PTHR43162">
    <property type="match status" value="1"/>
</dbReference>
<comment type="caution">
    <text evidence="2">The sequence shown here is derived from an EMBL/GenBank/DDBJ whole genome shotgun (WGS) entry which is preliminary data.</text>
</comment>
<evidence type="ECO:0000313" key="2">
    <source>
        <dbReference type="EMBL" id="RDI74381.1"/>
    </source>
</evidence>
<dbReference type="Gene3D" id="3.40.50.720">
    <property type="entry name" value="NAD(P)-binding Rossmann-like Domain"/>
    <property type="match status" value="1"/>
</dbReference>
<evidence type="ECO:0000313" key="3">
    <source>
        <dbReference type="Proteomes" id="UP000254134"/>
    </source>
</evidence>
<accession>A0A7M2YW67</accession>
<dbReference type="RefSeq" id="WP_181813549.1">
    <property type="nucleotide sequence ID" value="NZ_QQZY01000004.1"/>
</dbReference>
<feature type="domain" description="NAD(P)-binding" evidence="1">
    <location>
        <begin position="6"/>
        <end position="182"/>
    </location>
</feature>
<keyword evidence="3" id="KW-1185">Reference proteome</keyword>
<reference evidence="3" key="2">
    <citation type="journal article" date="2019" name="MicrobiologyOpen">
        <title>High-quality draft genome sequence of Gaiella occulta isolated from a 150 meter deep mineral water borehole and comparison with the genome sequences of other deep-branching lineages of the phylum Actinobacteria.</title>
        <authorList>
            <person name="Severino R."/>
            <person name="Froufe H.J.C."/>
            <person name="Barroso C."/>
            <person name="Albuquerque L."/>
            <person name="Lobo-da-Cunha A."/>
            <person name="da Costa M.S."/>
            <person name="Egas C."/>
        </authorList>
    </citation>
    <scope>NUCLEOTIDE SEQUENCE [LARGE SCALE GENOMIC DNA]</scope>
    <source>
        <strain evidence="3">F2-233</strain>
    </source>
</reference>
<sequence>MILLIGATGKVGGAAARELLRRGLPTRVLTREPAGAVDLAAAGAEVVVGDLQRPETLPPALDGVERLLLSTAPGPSLVAEQAVAIEAARTAGVSHVVRVSALGAQAGSDVNLADWHGRLDDILRASAAAWTILQPHWFAQNYLMQAASIAREGVIYGAMGEGCIAPVDVADIAAVAVAALTETGHEGQRYMITGPESLSQAEVAAAIGRGIGHDVRYVDLSADALARGLRDAGLPGWLVEGMLGLHAVYAAGHGDLVTDAVERVGRVRPTAIESFAAAHAPAFALAPGVLA</sequence>
<dbReference type="PANTHER" id="PTHR43162:SF1">
    <property type="entry name" value="PRESTALK A DIFFERENTIATION PROTEIN A"/>
    <property type="match status" value="1"/>
</dbReference>
<dbReference type="AlphaFoldDB" id="A0A7M2YW67"/>
<dbReference type="Pfam" id="PF13460">
    <property type="entry name" value="NAD_binding_10"/>
    <property type="match status" value="1"/>
</dbReference>
<dbReference type="SUPFAM" id="SSF51735">
    <property type="entry name" value="NAD(P)-binding Rossmann-fold domains"/>
    <property type="match status" value="1"/>
</dbReference>
<dbReference type="InterPro" id="IPR016040">
    <property type="entry name" value="NAD(P)-bd_dom"/>
</dbReference>
<dbReference type="EMBL" id="QQZY01000004">
    <property type="protein sequence ID" value="RDI74381.1"/>
    <property type="molecule type" value="Genomic_DNA"/>
</dbReference>
<protein>
    <submittedName>
        <fullName evidence="2">Putative nucleoside-diphosphate-sugar epimerase</fullName>
    </submittedName>
</protein>
<gene>
    <name evidence="2" type="ORF">Gocc_1957</name>
</gene>